<keyword evidence="1 3" id="KW-0853">WD repeat</keyword>
<evidence type="ECO:0000313" key="4">
    <source>
        <dbReference type="EMBL" id="EWM23821.1"/>
    </source>
</evidence>
<dbReference type="Pfam" id="PF00400">
    <property type="entry name" value="WD40"/>
    <property type="match status" value="2"/>
</dbReference>
<dbReference type="InterPro" id="IPR001680">
    <property type="entry name" value="WD40_rpt"/>
</dbReference>
<gene>
    <name evidence="4" type="ORF">Naga_100623g3</name>
</gene>
<protein>
    <submittedName>
        <fullName evidence="4">Transducin wd40 domain-containing protein</fullName>
    </submittedName>
</protein>
<keyword evidence="2" id="KW-0677">Repeat</keyword>
<proteinExistence type="predicted"/>
<organism evidence="4 5">
    <name type="scientific">Nannochloropsis gaditana</name>
    <dbReference type="NCBI Taxonomy" id="72520"/>
    <lineage>
        <taxon>Eukaryota</taxon>
        <taxon>Sar</taxon>
        <taxon>Stramenopiles</taxon>
        <taxon>Ochrophyta</taxon>
        <taxon>Eustigmatophyceae</taxon>
        <taxon>Eustigmatales</taxon>
        <taxon>Monodopsidaceae</taxon>
        <taxon>Nannochloropsis</taxon>
    </lineage>
</organism>
<evidence type="ECO:0000256" key="1">
    <source>
        <dbReference type="ARBA" id="ARBA00022574"/>
    </source>
</evidence>
<accession>W7TTB9</accession>
<name>W7TTB9_9STRA</name>
<feature type="repeat" description="WD" evidence="3">
    <location>
        <begin position="129"/>
        <end position="161"/>
    </location>
</feature>
<dbReference type="AlphaFoldDB" id="W7TTB9"/>
<keyword evidence="5" id="KW-1185">Reference proteome</keyword>
<dbReference type="PANTHER" id="PTHR22838:SF0">
    <property type="entry name" value="WD REPEAT-CONTAINING PROTEIN 26"/>
    <property type="match status" value="1"/>
</dbReference>
<dbReference type="OrthoDB" id="972532at2759"/>
<dbReference type="PROSITE" id="PS50082">
    <property type="entry name" value="WD_REPEATS_2"/>
    <property type="match status" value="1"/>
</dbReference>
<comment type="caution">
    <text evidence="4">The sequence shown here is derived from an EMBL/GenBank/DDBJ whole genome shotgun (WGS) entry which is preliminary data.</text>
</comment>
<evidence type="ECO:0000256" key="3">
    <source>
        <dbReference type="PROSITE-ProRule" id="PRU00221"/>
    </source>
</evidence>
<dbReference type="InterPro" id="IPR051350">
    <property type="entry name" value="WD_repeat-ST_regulator"/>
</dbReference>
<dbReference type="InterPro" id="IPR015943">
    <property type="entry name" value="WD40/YVTN_repeat-like_dom_sf"/>
</dbReference>
<evidence type="ECO:0000313" key="5">
    <source>
        <dbReference type="Proteomes" id="UP000019335"/>
    </source>
</evidence>
<feature type="non-terminal residue" evidence="4">
    <location>
        <position position="1"/>
    </location>
</feature>
<evidence type="ECO:0000256" key="2">
    <source>
        <dbReference type="ARBA" id="ARBA00022737"/>
    </source>
</evidence>
<dbReference type="PROSITE" id="PS50294">
    <property type="entry name" value="WD_REPEATS_REGION"/>
    <property type="match status" value="1"/>
</dbReference>
<dbReference type="EMBL" id="AZIL01001443">
    <property type="protein sequence ID" value="EWM23821.1"/>
    <property type="molecule type" value="Genomic_DNA"/>
</dbReference>
<dbReference type="SMART" id="SM00320">
    <property type="entry name" value="WD40"/>
    <property type="match status" value="2"/>
</dbReference>
<dbReference type="Gene3D" id="2.130.10.10">
    <property type="entry name" value="YVTN repeat-like/Quinoprotein amine dehydrogenase"/>
    <property type="match status" value="1"/>
</dbReference>
<dbReference type="InterPro" id="IPR036322">
    <property type="entry name" value="WD40_repeat_dom_sf"/>
</dbReference>
<reference evidence="4 5" key="1">
    <citation type="journal article" date="2014" name="Mol. Plant">
        <title>Chromosome Scale Genome Assembly and Transcriptome Profiling of Nannochloropsis gaditana in Nitrogen Depletion.</title>
        <authorList>
            <person name="Corteggiani Carpinelli E."/>
            <person name="Telatin A."/>
            <person name="Vitulo N."/>
            <person name="Forcato C."/>
            <person name="D'Angelo M."/>
            <person name="Schiavon R."/>
            <person name="Vezzi A."/>
            <person name="Giacometti G.M."/>
            <person name="Morosinotto T."/>
            <person name="Valle G."/>
        </authorList>
    </citation>
    <scope>NUCLEOTIDE SEQUENCE [LARGE SCALE GENOMIC DNA]</scope>
    <source>
        <strain evidence="4 5">B-31</strain>
    </source>
</reference>
<dbReference type="PANTHER" id="PTHR22838">
    <property type="entry name" value="WD REPEAT PROTEIN 26-RELATED"/>
    <property type="match status" value="1"/>
</dbReference>
<dbReference type="Proteomes" id="UP000019335">
    <property type="component" value="Chromosome 15"/>
</dbReference>
<sequence length="181" mass="19073">SPSSAPSSAPSSPPALPPYLLEEQEALHFRSVVVSFSVSTSRTSPSLLINLAGGRLLSWDLRGVGKKRTLEGRRQGRYRLRAEFNEGGGEGGRERLVAAGSEDGRVCLWKEGRREGGGKEGAEEPMEELKGHGGVVNDVAWCPSNPHVLASCSDDGSVRVWGPEGGGEGGKEGGMLVHVKG</sequence>
<dbReference type="SUPFAM" id="SSF50978">
    <property type="entry name" value="WD40 repeat-like"/>
    <property type="match status" value="1"/>
</dbReference>